<accession>A0A0E9Q6M3</accession>
<protein>
    <submittedName>
        <fullName evidence="1">Uncharacterized protein</fullName>
    </submittedName>
</protein>
<proteinExistence type="predicted"/>
<reference evidence="1" key="1">
    <citation type="submission" date="2014-11" db="EMBL/GenBank/DDBJ databases">
        <authorList>
            <person name="Amaro Gonzalez C."/>
        </authorList>
    </citation>
    <scope>NUCLEOTIDE SEQUENCE</scope>
</reference>
<dbReference type="EMBL" id="GBXM01096041">
    <property type="protein sequence ID" value="JAH12536.1"/>
    <property type="molecule type" value="Transcribed_RNA"/>
</dbReference>
<sequence length="25" mass="2938">MDVFRFSSGLVHCSRIQKRTRTAEI</sequence>
<name>A0A0E9Q6M3_ANGAN</name>
<evidence type="ECO:0000313" key="1">
    <source>
        <dbReference type="EMBL" id="JAH12536.1"/>
    </source>
</evidence>
<dbReference type="AlphaFoldDB" id="A0A0E9Q6M3"/>
<reference evidence="1" key="2">
    <citation type="journal article" date="2015" name="Fish Shellfish Immunol.">
        <title>Early steps in the European eel (Anguilla anguilla)-Vibrio vulnificus interaction in the gills: Role of the RtxA13 toxin.</title>
        <authorList>
            <person name="Callol A."/>
            <person name="Pajuelo D."/>
            <person name="Ebbesson L."/>
            <person name="Teles M."/>
            <person name="MacKenzie S."/>
            <person name="Amaro C."/>
        </authorList>
    </citation>
    <scope>NUCLEOTIDE SEQUENCE</scope>
</reference>
<organism evidence="1">
    <name type="scientific">Anguilla anguilla</name>
    <name type="common">European freshwater eel</name>
    <name type="synonym">Muraena anguilla</name>
    <dbReference type="NCBI Taxonomy" id="7936"/>
    <lineage>
        <taxon>Eukaryota</taxon>
        <taxon>Metazoa</taxon>
        <taxon>Chordata</taxon>
        <taxon>Craniata</taxon>
        <taxon>Vertebrata</taxon>
        <taxon>Euteleostomi</taxon>
        <taxon>Actinopterygii</taxon>
        <taxon>Neopterygii</taxon>
        <taxon>Teleostei</taxon>
        <taxon>Anguilliformes</taxon>
        <taxon>Anguillidae</taxon>
        <taxon>Anguilla</taxon>
    </lineage>
</organism>